<comment type="caution">
    <text evidence="1">The sequence shown here is derived from an EMBL/GenBank/DDBJ whole genome shotgun (WGS) entry which is preliminary data.</text>
</comment>
<accession>A0ACC1LJE4</accession>
<protein>
    <submittedName>
        <fullName evidence="1">Uncharacterized protein</fullName>
    </submittedName>
</protein>
<dbReference type="Proteomes" id="UP001140096">
    <property type="component" value="Unassembled WGS sequence"/>
</dbReference>
<dbReference type="EMBL" id="JANBUP010000818">
    <property type="protein sequence ID" value="KAJ2810051.1"/>
    <property type="molecule type" value="Genomic_DNA"/>
</dbReference>
<proteinExistence type="predicted"/>
<organism evidence="1 2">
    <name type="scientific">Coemansia furcata</name>
    <dbReference type="NCBI Taxonomy" id="417177"/>
    <lineage>
        <taxon>Eukaryota</taxon>
        <taxon>Fungi</taxon>
        <taxon>Fungi incertae sedis</taxon>
        <taxon>Zoopagomycota</taxon>
        <taxon>Kickxellomycotina</taxon>
        <taxon>Kickxellomycetes</taxon>
        <taxon>Kickxellales</taxon>
        <taxon>Kickxellaceae</taxon>
        <taxon>Coemansia</taxon>
    </lineage>
</organism>
<keyword evidence="2" id="KW-1185">Reference proteome</keyword>
<name>A0ACC1LJE4_9FUNG</name>
<evidence type="ECO:0000313" key="1">
    <source>
        <dbReference type="EMBL" id="KAJ2810051.1"/>
    </source>
</evidence>
<reference evidence="1" key="1">
    <citation type="submission" date="2022-07" db="EMBL/GenBank/DDBJ databases">
        <title>Phylogenomic reconstructions and comparative analyses of Kickxellomycotina fungi.</title>
        <authorList>
            <person name="Reynolds N.K."/>
            <person name="Stajich J.E."/>
            <person name="Barry K."/>
            <person name="Grigoriev I.V."/>
            <person name="Crous P."/>
            <person name="Smith M.E."/>
        </authorList>
    </citation>
    <scope>NUCLEOTIDE SEQUENCE</scope>
    <source>
        <strain evidence="1">CBS 102833</strain>
    </source>
</reference>
<sequence length="169" mass="18858">MQRQYPYSLVRVQGDPKIADEPLGLKFENTASDPSTIIGWLKGSADSSATLVANGAEIRPAQFVENAKFWAHVEHVFREFAHEDPELQAQAAFHKSGWMNVTDGRNPPPLGRTGEPEDIVGCVLVEDKRIKKGSFQPNPTHRPATIRGLFQLPKYLQAKLIECLAKMDH</sequence>
<gene>
    <name evidence="1" type="ORF">H4S07_002898</name>
</gene>
<evidence type="ECO:0000313" key="2">
    <source>
        <dbReference type="Proteomes" id="UP001140096"/>
    </source>
</evidence>